<dbReference type="OrthoDB" id="9779114at2"/>
<comment type="subcellular location">
    <subcellularLocation>
        <location evidence="1 6">Cell membrane</location>
        <topology evidence="1 6">Multi-pass membrane protein</topology>
    </subcellularLocation>
</comment>
<feature type="domain" description="VTT" evidence="7">
    <location>
        <begin position="75"/>
        <end position="189"/>
    </location>
</feature>
<name>A0A5C1QSH2_9SPIO</name>
<dbReference type="KEGG" id="ock:EXM22_17040"/>
<dbReference type="RefSeq" id="WP_149487678.1">
    <property type="nucleotide sequence ID" value="NZ_CP036150.1"/>
</dbReference>
<dbReference type="Pfam" id="PF09335">
    <property type="entry name" value="VTT_dom"/>
    <property type="match status" value="1"/>
</dbReference>
<accession>A0A5C1QSH2</accession>
<feature type="transmembrane region" description="Helical" evidence="6">
    <location>
        <begin position="199"/>
        <end position="221"/>
    </location>
</feature>
<dbReference type="InterPro" id="IPR015414">
    <property type="entry name" value="TMEM64"/>
</dbReference>
<feature type="transmembrane region" description="Helical" evidence="6">
    <location>
        <begin position="168"/>
        <end position="187"/>
    </location>
</feature>
<organism evidence="8 9">
    <name type="scientific">Oceanispirochaeta crateris</name>
    <dbReference type="NCBI Taxonomy" id="2518645"/>
    <lineage>
        <taxon>Bacteria</taxon>
        <taxon>Pseudomonadati</taxon>
        <taxon>Spirochaetota</taxon>
        <taxon>Spirochaetia</taxon>
        <taxon>Spirochaetales</taxon>
        <taxon>Spirochaetaceae</taxon>
        <taxon>Oceanispirochaeta</taxon>
    </lineage>
</organism>
<dbReference type="GO" id="GO:0005886">
    <property type="term" value="C:plasma membrane"/>
    <property type="evidence" value="ECO:0007669"/>
    <property type="project" value="UniProtKB-SubCell"/>
</dbReference>
<dbReference type="EMBL" id="CP036150">
    <property type="protein sequence ID" value="QEN09604.1"/>
    <property type="molecule type" value="Genomic_DNA"/>
</dbReference>
<evidence type="ECO:0000256" key="4">
    <source>
        <dbReference type="ARBA" id="ARBA00022989"/>
    </source>
</evidence>
<evidence type="ECO:0000259" key="7">
    <source>
        <dbReference type="Pfam" id="PF09335"/>
    </source>
</evidence>
<dbReference type="PANTHER" id="PTHR12677:SF59">
    <property type="entry name" value="GOLGI APPARATUS MEMBRANE PROTEIN TVP38-RELATED"/>
    <property type="match status" value="1"/>
</dbReference>
<evidence type="ECO:0000256" key="6">
    <source>
        <dbReference type="RuleBase" id="RU366058"/>
    </source>
</evidence>
<feature type="transmembrane region" description="Helical" evidence="6">
    <location>
        <begin position="140"/>
        <end position="161"/>
    </location>
</feature>
<evidence type="ECO:0000256" key="5">
    <source>
        <dbReference type="ARBA" id="ARBA00023136"/>
    </source>
</evidence>
<evidence type="ECO:0000313" key="8">
    <source>
        <dbReference type="EMBL" id="QEN09604.1"/>
    </source>
</evidence>
<keyword evidence="3 6" id="KW-0812">Transmembrane</keyword>
<keyword evidence="5 6" id="KW-0472">Membrane</keyword>
<dbReference type="Proteomes" id="UP000324209">
    <property type="component" value="Chromosome"/>
</dbReference>
<gene>
    <name evidence="8" type="ORF">EXM22_17040</name>
</gene>
<comment type="similarity">
    <text evidence="6">Belongs to the TVP38/TMEM64 family.</text>
</comment>
<evidence type="ECO:0000256" key="1">
    <source>
        <dbReference type="ARBA" id="ARBA00004651"/>
    </source>
</evidence>
<feature type="transmembrane region" description="Helical" evidence="6">
    <location>
        <begin position="53"/>
        <end position="86"/>
    </location>
</feature>
<dbReference type="InterPro" id="IPR032816">
    <property type="entry name" value="VTT_dom"/>
</dbReference>
<evidence type="ECO:0000256" key="3">
    <source>
        <dbReference type="ARBA" id="ARBA00022692"/>
    </source>
</evidence>
<reference evidence="8 9" key="1">
    <citation type="submission" date="2019-02" db="EMBL/GenBank/DDBJ databases">
        <title>Complete Genome Sequence and Methylome Analysis of free living Spirochaetas.</title>
        <authorList>
            <person name="Fomenkov A."/>
            <person name="Dubinina G."/>
            <person name="Leshcheva N."/>
            <person name="Mikheeva N."/>
            <person name="Grabovich M."/>
            <person name="Vincze T."/>
            <person name="Roberts R.J."/>
        </authorList>
    </citation>
    <scope>NUCLEOTIDE SEQUENCE [LARGE SCALE GENOMIC DNA]</scope>
    <source>
        <strain evidence="8 9">K2</strain>
    </source>
</reference>
<dbReference type="AlphaFoldDB" id="A0A5C1QSH2"/>
<proteinExistence type="inferred from homology"/>
<feature type="transmembrane region" description="Helical" evidence="6">
    <location>
        <begin position="93"/>
        <end position="114"/>
    </location>
</feature>
<keyword evidence="2 6" id="KW-1003">Cell membrane</keyword>
<evidence type="ECO:0000313" key="9">
    <source>
        <dbReference type="Proteomes" id="UP000324209"/>
    </source>
</evidence>
<protein>
    <recommendedName>
        <fullName evidence="6">TVP38/TMEM64 family membrane protein</fullName>
    </recommendedName>
</protein>
<keyword evidence="4 6" id="KW-1133">Transmembrane helix</keyword>
<evidence type="ECO:0000256" key="2">
    <source>
        <dbReference type="ARBA" id="ARBA00022475"/>
    </source>
</evidence>
<sequence length="236" mass="26015">MTKKSYKNRIFALILLIALLAGIFILTPARNLLDLKSLLANKDRLLESVQDHYLPAVLIYIFLYMAVVALSIPGATAVTLTGGLLFGPFLSVLYINIGATAGATILFMAARYFFGEMIQKKYSEKLAKFNKEMEENGRNYLLTLRLIPVLPFFLVNLFPGLTNIPLRTFIWTTSLGIIPGSFAYAYLGYAGSTIQAGQGIPIQLILAMGFLGIISLIPVGLKHLKKSRSDSSHNHN</sequence>
<keyword evidence="9" id="KW-1185">Reference proteome</keyword>
<dbReference type="PANTHER" id="PTHR12677">
    <property type="entry name" value="GOLGI APPARATUS MEMBRANE PROTEIN TVP38-RELATED"/>
    <property type="match status" value="1"/>
</dbReference>